<evidence type="ECO:0000313" key="4">
    <source>
        <dbReference type="Proteomes" id="UP000765509"/>
    </source>
</evidence>
<dbReference type="GO" id="GO:0016020">
    <property type="term" value="C:membrane"/>
    <property type="evidence" value="ECO:0007669"/>
    <property type="project" value="TreeGrafter"/>
</dbReference>
<dbReference type="OrthoDB" id="2503876at2759"/>
<dbReference type="GO" id="GO:0008324">
    <property type="term" value="F:monoatomic cation transmembrane transporter activity"/>
    <property type="evidence" value="ECO:0007669"/>
    <property type="project" value="TreeGrafter"/>
</dbReference>
<evidence type="ECO:0000256" key="2">
    <source>
        <dbReference type="SAM" id="MobiDB-lite"/>
    </source>
</evidence>
<evidence type="ECO:0000313" key="3">
    <source>
        <dbReference type="EMBL" id="MBW0498554.1"/>
    </source>
</evidence>
<dbReference type="EMBL" id="AVOT02014777">
    <property type="protein sequence ID" value="MBW0498554.1"/>
    <property type="molecule type" value="Genomic_DNA"/>
</dbReference>
<organism evidence="3 4">
    <name type="scientific">Austropuccinia psidii MF-1</name>
    <dbReference type="NCBI Taxonomy" id="1389203"/>
    <lineage>
        <taxon>Eukaryota</taxon>
        <taxon>Fungi</taxon>
        <taxon>Dikarya</taxon>
        <taxon>Basidiomycota</taxon>
        <taxon>Pucciniomycotina</taxon>
        <taxon>Pucciniomycetes</taxon>
        <taxon>Pucciniales</taxon>
        <taxon>Sphaerophragmiaceae</taxon>
        <taxon>Austropuccinia</taxon>
    </lineage>
</organism>
<accession>A0A9Q3D851</accession>
<dbReference type="AlphaFoldDB" id="A0A9Q3D851"/>
<keyword evidence="4" id="KW-1185">Reference proteome</keyword>
<proteinExistence type="predicted"/>
<gene>
    <name evidence="3" type="ORF">O181_038269</name>
</gene>
<keyword evidence="1" id="KW-0813">Transport</keyword>
<feature type="region of interest" description="Disordered" evidence="2">
    <location>
        <begin position="48"/>
        <end position="103"/>
    </location>
</feature>
<name>A0A9Q3D851_9BASI</name>
<sequence length="155" mass="16910">MYGRLSESLAGVTLLGFGNGAPDVFSTFAAMNANTGLKSTFGTILDDSGFPIQPDSNLENRRSSLDHDQPNPPPSFHSETRPQLSPTQIIPSPNFHQSFPTIQNSNEPLKSLLGAIKFREFINSLTRKSSYSPNRISADLTPSASHSPSQARHQR</sequence>
<evidence type="ECO:0000256" key="1">
    <source>
        <dbReference type="ARBA" id="ARBA00022448"/>
    </source>
</evidence>
<protein>
    <submittedName>
        <fullName evidence="3">Uncharacterized protein</fullName>
    </submittedName>
</protein>
<dbReference type="PANTHER" id="PTHR12266:SF0">
    <property type="entry name" value="MITOCHONDRIAL SODIUM_CALCIUM EXCHANGER PROTEIN"/>
    <property type="match status" value="1"/>
</dbReference>
<feature type="region of interest" description="Disordered" evidence="2">
    <location>
        <begin position="129"/>
        <end position="155"/>
    </location>
</feature>
<dbReference type="Proteomes" id="UP000765509">
    <property type="component" value="Unassembled WGS sequence"/>
</dbReference>
<feature type="compositionally biased region" description="Polar residues" evidence="2">
    <location>
        <begin position="81"/>
        <end position="103"/>
    </location>
</feature>
<feature type="compositionally biased region" description="Basic and acidic residues" evidence="2">
    <location>
        <begin position="58"/>
        <end position="69"/>
    </location>
</feature>
<reference evidence="3" key="1">
    <citation type="submission" date="2021-03" db="EMBL/GenBank/DDBJ databases">
        <title>Draft genome sequence of rust myrtle Austropuccinia psidii MF-1, a brazilian biotype.</title>
        <authorList>
            <person name="Quecine M.C."/>
            <person name="Pachon D.M.R."/>
            <person name="Bonatelli M.L."/>
            <person name="Correr F.H."/>
            <person name="Franceschini L.M."/>
            <person name="Leite T.F."/>
            <person name="Margarido G.R.A."/>
            <person name="Almeida C.A."/>
            <person name="Ferrarezi J.A."/>
            <person name="Labate C.A."/>
        </authorList>
    </citation>
    <scope>NUCLEOTIDE SEQUENCE</scope>
    <source>
        <strain evidence="3">MF-1</strain>
    </source>
</reference>
<dbReference type="PANTHER" id="PTHR12266">
    <property type="entry name" value="NA+/CA2+ K+ INDEPENDENT EXCHANGER"/>
    <property type="match status" value="1"/>
</dbReference>
<comment type="caution">
    <text evidence="3">The sequence shown here is derived from an EMBL/GenBank/DDBJ whole genome shotgun (WGS) entry which is preliminary data.</text>
</comment>
<dbReference type="InterPro" id="IPR051359">
    <property type="entry name" value="CaCA_antiporter"/>
</dbReference>